<evidence type="ECO:0000313" key="4">
    <source>
        <dbReference type="Proteomes" id="UP001160148"/>
    </source>
</evidence>
<feature type="signal peptide" evidence="1">
    <location>
        <begin position="1"/>
        <end position="22"/>
    </location>
</feature>
<gene>
    <name evidence="3" type="ORF">MEUPH1_LOCUS2640</name>
</gene>
<reference evidence="3 4" key="1">
    <citation type="submission" date="2023-01" db="EMBL/GenBank/DDBJ databases">
        <authorList>
            <person name="Whitehead M."/>
        </authorList>
    </citation>
    <scope>NUCLEOTIDE SEQUENCE [LARGE SCALE GENOMIC DNA]</scope>
</reference>
<organism evidence="3 4">
    <name type="scientific">Macrosiphum euphorbiae</name>
    <name type="common">potato aphid</name>
    <dbReference type="NCBI Taxonomy" id="13131"/>
    <lineage>
        <taxon>Eukaryota</taxon>
        <taxon>Metazoa</taxon>
        <taxon>Ecdysozoa</taxon>
        <taxon>Arthropoda</taxon>
        <taxon>Hexapoda</taxon>
        <taxon>Insecta</taxon>
        <taxon>Pterygota</taxon>
        <taxon>Neoptera</taxon>
        <taxon>Paraneoptera</taxon>
        <taxon>Hemiptera</taxon>
        <taxon>Sternorrhyncha</taxon>
        <taxon>Aphidomorpha</taxon>
        <taxon>Aphidoidea</taxon>
        <taxon>Aphididae</taxon>
        <taxon>Macrosiphini</taxon>
        <taxon>Macrosiphum</taxon>
    </lineage>
</organism>
<proteinExistence type="predicted"/>
<dbReference type="InterPro" id="IPR036908">
    <property type="entry name" value="RlpA-like_sf"/>
</dbReference>
<keyword evidence="4" id="KW-1185">Reference proteome</keyword>
<protein>
    <recommendedName>
        <fullName evidence="2">RlpA-like protein double-psi beta-barrel domain-containing protein</fullName>
    </recommendedName>
</protein>
<accession>A0AAV0VPS4</accession>
<dbReference type="AlphaFoldDB" id="A0AAV0VPS4"/>
<evidence type="ECO:0000313" key="3">
    <source>
        <dbReference type="EMBL" id="CAI6345655.1"/>
    </source>
</evidence>
<dbReference type="Gene3D" id="2.40.40.10">
    <property type="entry name" value="RlpA-like domain"/>
    <property type="match status" value="1"/>
</dbReference>
<dbReference type="InterPro" id="IPR009009">
    <property type="entry name" value="RlpA-like_DPBB"/>
</dbReference>
<evidence type="ECO:0000259" key="2">
    <source>
        <dbReference type="Pfam" id="PF03330"/>
    </source>
</evidence>
<comment type="caution">
    <text evidence="3">The sequence shown here is derived from an EMBL/GenBank/DDBJ whole genome shotgun (WGS) entry which is preliminary data.</text>
</comment>
<feature type="chain" id="PRO_5043863731" description="RlpA-like protein double-psi beta-barrel domain-containing protein" evidence="1">
    <location>
        <begin position="23"/>
        <end position="195"/>
    </location>
</feature>
<name>A0AAV0VPS4_9HEMI</name>
<evidence type="ECO:0000256" key="1">
    <source>
        <dbReference type="SAM" id="SignalP"/>
    </source>
</evidence>
<keyword evidence="1" id="KW-0732">Signal</keyword>
<dbReference type="Proteomes" id="UP001160148">
    <property type="component" value="Unassembled WGS sequence"/>
</dbReference>
<sequence>MKKPAGVFIALYLLFTISGITCDHYDSCNSINDICSNDYDCCYPKCSFSLLSFGRYCNDNTNLYDSITSYFRTKVEQTGICSYNYVPENKAFNEGLYLVYGLNAGHAVLPPGTKVEVKLNDKKLVVTINNQPSKNNDVILEFSKETAKALNVTNGGKVPCTIVVVPQLENNPYYKYLKYVIPYITLFTFLFRLLL</sequence>
<feature type="domain" description="RlpA-like protein double-psi beta-barrel" evidence="2">
    <location>
        <begin position="95"/>
        <end position="161"/>
    </location>
</feature>
<dbReference type="EMBL" id="CARXXK010000001">
    <property type="protein sequence ID" value="CAI6345655.1"/>
    <property type="molecule type" value="Genomic_DNA"/>
</dbReference>
<dbReference type="Pfam" id="PF03330">
    <property type="entry name" value="DPBB_1"/>
    <property type="match status" value="1"/>
</dbReference>